<evidence type="ECO:0000256" key="1">
    <source>
        <dbReference type="SAM" id="Phobius"/>
    </source>
</evidence>
<feature type="transmembrane region" description="Helical" evidence="1">
    <location>
        <begin position="101"/>
        <end position="124"/>
    </location>
</feature>
<sequence>MYTYSQAGYVAIAKRILGWIIFVPSLLSTFVSVINLVAGQHGVKGDGVKSDGVGGGGVNAVLNDFLQMMTEMIKFNTPFLDFFWKHSPIPDRVAEITGENISFFVIYMLMFVGLAMSASGLRMYRQFKFIKERIEDQMVFEHAQESGVTKEQLKAKIAFPSHSLFSQIFILYISPIIIGAIAYFLFKFLGW</sequence>
<reference evidence="2 4" key="1">
    <citation type="journal article" date="2017" name="Nat. Microbiol.">
        <title>Natural product diversity associated with the nematode symbionts Photorhabdus and Xenorhabdus.</title>
        <authorList>
            <person name="Tobias N.J."/>
            <person name="Wolff H."/>
            <person name="Djahanschiri B."/>
            <person name="Grundmann F."/>
            <person name="Kronenwerth M."/>
            <person name="Shi Y.M."/>
            <person name="Simonyi S."/>
            <person name="Grun P."/>
            <person name="Shapiro-Ilan D."/>
            <person name="Pidot S.J."/>
            <person name="Stinear T.P."/>
            <person name="Ebersberger I."/>
            <person name="Bode H.B."/>
        </authorList>
    </citation>
    <scope>NUCLEOTIDE SEQUENCE [LARGE SCALE GENOMIC DNA]</scope>
    <source>
        <strain evidence="2 4">DSM 16337</strain>
    </source>
</reference>
<organism evidence="2 4">
    <name type="scientific">Xenorhabdus ehlersii</name>
    <dbReference type="NCBI Taxonomy" id="290111"/>
    <lineage>
        <taxon>Bacteria</taxon>
        <taxon>Pseudomonadati</taxon>
        <taxon>Pseudomonadota</taxon>
        <taxon>Gammaproteobacteria</taxon>
        <taxon>Enterobacterales</taxon>
        <taxon>Morganellaceae</taxon>
        <taxon>Xenorhabdus</taxon>
    </lineage>
</organism>
<dbReference type="Proteomes" id="UP000283568">
    <property type="component" value="Unassembled WGS sequence"/>
</dbReference>
<accession>A0A2D0INQ1</accession>
<evidence type="ECO:0000313" key="2">
    <source>
        <dbReference type="EMBL" id="PHM23471.1"/>
    </source>
</evidence>
<feature type="transmembrane region" description="Helical" evidence="1">
    <location>
        <begin position="16"/>
        <end position="38"/>
    </location>
</feature>
<evidence type="ECO:0000313" key="5">
    <source>
        <dbReference type="Proteomes" id="UP000283568"/>
    </source>
</evidence>
<keyword evidence="1" id="KW-0472">Membrane</keyword>
<dbReference type="InterPro" id="IPR025229">
    <property type="entry name" value="YniB-like"/>
</dbReference>
<keyword evidence="1" id="KW-0812">Transmembrane</keyword>
<keyword evidence="5" id="KW-1185">Reference proteome</keyword>
<evidence type="ECO:0000313" key="3">
    <source>
        <dbReference type="EMBL" id="RKE90693.1"/>
    </source>
</evidence>
<dbReference type="AlphaFoldDB" id="A0A2D0INQ1"/>
<protein>
    <submittedName>
        <fullName evidence="2">Membrane protein</fullName>
    </submittedName>
    <submittedName>
        <fullName evidence="3">YniB-like protein</fullName>
    </submittedName>
</protein>
<reference evidence="3 5" key="2">
    <citation type="submission" date="2018-09" db="EMBL/GenBank/DDBJ databases">
        <title>Genomic Encyclopedia of Archaeal and Bacterial Type Strains, Phase II (KMG-II): from individual species to whole genera.</title>
        <authorList>
            <person name="Goeker M."/>
        </authorList>
    </citation>
    <scope>NUCLEOTIDE SEQUENCE [LARGE SCALE GENOMIC DNA]</scope>
    <source>
        <strain evidence="3 5">DSM 16337</strain>
    </source>
</reference>
<dbReference type="EMBL" id="NIBT01000014">
    <property type="protein sequence ID" value="PHM23471.1"/>
    <property type="molecule type" value="Genomic_DNA"/>
</dbReference>
<feature type="transmembrane region" description="Helical" evidence="1">
    <location>
        <begin position="164"/>
        <end position="186"/>
    </location>
</feature>
<dbReference type="Proteomes" id="UP000225605">
    <property type="component" value="Unassembled WGS sequence"/>
</dbReference>
<gene>
    <name evidence="3" type="ORF">BDE27_2588</name>
    <name evidence="2" type="ORF">Xehl_02740</name>
</gene>
<dbReference type="OrthoDB" id="6870983at2"/>
<dbReference type="RefSeq" id="WP_099132814.1">
    <property type="nucleotide sequence ID" value="NZ_CAWNOJ010000025.1"/>
</dbReference>
<name>A0A2D0INQ1_9GAMM</name>
<dbReference type="EMBL" id="RAQI01000003">
    <property type="protein sequence ID" value="RKE90693.1"/>
    <property type="molecule type" value="Genomic_DNA"/>
</dbReference>
<dbReference type="Pfam" id="PF14002">
    <property type="entry name" value="YniB"/>
    <property type="match status" value="1"/>
</dbReference>
<proteinExistence type="predicted"/>
<keyword evidence="1" id="KW-1133">Transmembrane helix</keyword>
<evidence type="ECO:0000313" key="4">
    <source>
        <dbReference type="Proteomes" id="UP000225605"/>
    </source>
</evidence>
<comment type="caution">
    <text evidence="2">The sequence shown here is derived from an EMBL/GenBank/DDBJ whole genome shotgun (WGS) entry which is preliminary data.</text>
</comment>